<dbReference type="Proteomes" id="UP000255101">
    <property type="component" value="Unassembled WGS sequence"/>
</dbReference>
<proteinExistence type="predicted"/>
<name>A0A379CGC5_9FIRM</name>
<dbReference type="InterPro" id="IPR000182">
    <property type="entry name" value="GNAT_dom"/>
</dbReference>
<dbReference type="InterPro" id="IPR025559">
    <property type="entry name" value="Eis_dom"/>
</dbReference>
<dbReference type="PANTHER" id="PTHR37817">
    <property type="entry name" value="N-ACETYLTRANSFERASE EIS"/>
    <property type="match status" value="1"/>
</dbReference>
<reference evidence="2 3" key="1">
    <citation type="submission" date="2018-06" db="EMBL/GenBank/DDBJ databases">
        <authorList>
            <consortium name="Pathogen Informatics"/>
            <person name="Doyle S."/>
        </authorList>
    </citation>
    <scope>NUCLEOTIDE SEQUENCE [LARGE SCALE GENOMIC DNA]</scope>
    <source>
        <strain evidence="2 3">NCTC11460</strain>
    </source>
</reference>
<dbReference type="PANTHER" id="PTHR37817:SF1">
    <property type="entry name" value="N-ACETYLTRANSFERASE EIS"/>
    <property type="match status" value="1"/>
</dbReference>
<dbReference type="Pfam" id="PF13530">
    <property type="entry name" value="SCP2_2"/>
    <property type="match status" value="1"/>
</dbReference>
<dbReference type="GO" id="GO:0030649">
    <property type="term" value="P:aminoglycoside antibiotic catabolic process"/>
    <property type="evidence" value="ECO:0007669"/>
    <property type="project" value="TreeGrafter"/>
</dbReference>
<dbReference type="InterPro" id="IPR041380">
    <property type="entry name" value="Acetyltransf_17"/>
</dbReference>
<dbReference type="InterPro" id="IPR016181">
    <property type="entry name" value="Acyl_CoA_acyltransferase"/>
</dbReference>
<dbReference type="CDD" id="cd04301">
    <property type="entry name" value="NAT_SF"/>
    <property type="match status" value="1"/>
</dbReference>
<evidence type="ECO:0000313" key="2">
    <source>
        <dbReference type="EMBL" id="SUB61361.1"/>
    </source>
</evidence>
<dbReference type="Pfam" id="PF13527">
    <property type="entry name" value="Acetyltransf_9"/>
    <property type="match status" value="1"/>
</dbReference>
<dbReference type="Gene3D" id="3.30.1050.10">
    <property type="entry name" value="SCP2 sterol-binding domain"/>
    <property type="match status" value="1"/>
</dbReference>
<dbReference type="GO" id="GO:0034069">
    <property type="term" value="F:aminoglycoside N-acetyltransferase activity"/>
    <property type="evidence" value="ECO:0007669"/>
    <property type="project" value="TreeGrafter"/>
</dbReference>
<dbReference type="SUPFAM" id="SSF55729">
    <property type="entry name" value="Acyl-CoA N-acyltransferases (Nat)"/>
    <property type="match status" value="1"/>
</dbReference>
<dbReference type="SUPFAM" id="SSF55718">
    <property type="entry name" value="SCP-like"/>
    <property type="match status" value="1"/>
</dbReference>
<sequence>MQIRMARRDEIDSLKNIWTYCFEDSQAYVDFYFDKKCDPTKVVVLEKDSEIISSIHLNQHRIRLGTSDFDTSYVVGVSTLPEARGLGKMGQLMEYSLAAMRSFGQSVSILMPIDFRLYTKFGYTNAYDMKKVELDIFSLRKFKLQDKFSRATSDQASQLKSIYDGFCSQQNAYAIRNEDYFRDLVEEMDIDGGHIYIAYRGLTPVAYIVYSIDSGVFTVRELYYRDRQAYESVLKFVFNHNTQAKKVVIYLAMSDPIMSMLDNPKDAICEIKNFMMARIIDFESLIERLAIKSDSQEKFYLRVEDDYLDNNRGVFEIYTEDANVRLRRLNDDESYDLSIDISHLGSLIFSYRSIREVAFLSGKDVETLNSLKKILNLAVENNHINEYV</sequence>
<dbReference type="RefSeq" id="WP_002846577.1">
    <property type="nucleotide sequence ID" value="NZ_FOVA01000008.1"/>
</dbReference>
<dbReference type="Pfam" id="PF17668">
    <property type="entry name" value="Acetyltransf_17"/>
    <property type="match status" value="1"/>
</dbReference>
<gene>
    <name evidence="2" type="ORF">NCTC11460_01291</name>
</gene>
<keyword evidence="2" id="KW-0808">Transferase</keyword>
<dbReference type="AlphaFoldDB" id="A0A379CGC5"/>
<evidence type="ECO:0000259" key="1">
    <source>
        <dbReference type="PROSITE" id="PS51186"/>
    </source>
</evidence>
<evidence type="ECO:0000313" key="3">
    <source>
        <dbReference type="Proteomes" id="UP000255101"/>
    </source>
</evidence>
<dbReference type="InterPro" id="IPR036527">
    <property type="entry name" value="SCP2_sterol-bd_dom_sf"/>
</dbReference>
<feature type="domain" description="N-acetyltransferase" evidence="1">
    <location>
        <begin position="1"/>
        <end position="146"/>
    </location>
</feature>
<organism evidence="2 3">
    <name type="scientific">Peptostreptococcus anaerobius</name>
    <dbReference type="NCBI Taxonomy" id="1261"/>
    <lineage>
        <taxon>Bacteria</taxon>
        <taxon>Bacillati</taxon>
        <taxon>Bacillota</taxon>
        <taxon>Clostridia</taxon>
        <taxon>Peptostreptococcales</taxon>
        <taxon>Peptostreptococcaceae</taxon>
        <taxon>Peptostreptococcus</taxon>
    </lineage>
</organism>
<accession>A0A379CGC5</accession>
<dbReference type="EMBL" id="UGTB01000004">
    <property type="protein sequence ID" value="SUB61361.1"/>
    <property type="molecule type" value="Genomic_DNA"/>
</dbReference>
<dbReference type="InterPro" id="IPR051554">
    <property type="entry name" value="Acetyltransferase_Eis"/>
</dbReference>
<dbReference type="PROSITE" id="PS51186">
    <property type="entry name" value="GNAT"/>
    <property type="match status" value="1"/>
</dbReference>
<protein>
    <submittedName>
        <fullName evidence="2">Predicted acetyltransferase involved in intracellular survival and related acetyltransferases</fullName>
    </submittedName>
</protein>
<dbReference type="Gene3D" id="3.40.630.30">
    <property type="match status" value="2"/>
</dbReference>